<dbReference type="PANTHER" id="PTHR14859:SF15">
    <property type="entry name" value="ENDONUCLEASE_EXONUCLEASE_PHOSPHATASE DOMAIN-CONTAINING PROTEIN"/>
    <property type="match status" value="1"/>
</dbReference>
<reference evidence="2 3" key="1">
    <citation type="journal article" date="2018" name="Syst. Appl. Microbiol.">
        <title>Ereboglobus luteus gen. nov. sp. nov. from cockroach guts, and new insights into the oxygen relationship of the genera Opitutus and Didymococcus (Verrucomicrobia: Opitutaceae).</title>
        <authorList>
            <person name="Tegtmeier D."/>
            <person name="Belitz A."/>
            <person name="Radek R."/>
            <person name="Heimerl T."/>
            <person name="Brune A."/>
        </authorList>
    </citation>
    <scope>NUCLEOTIDE SEQUENCE [LARGE SCALE GENOMIC DNA]</scope>
    <source>
        <strain evidence="2 3">Ho45</strain>
    </source>
</reference>
<name>A0A2U8E5A4_9BACT</name>
<evidence type="ECO:0000313" key="3">
    <source>
        <dbReference type="Proteomes" id="UP000244896"/>
    </source>
</evidence>
<dbReference type="SUPFAM" id="SSF56219">
    <property type="entry name" value="DNase I-like"/>
    <property type="match status" value="1"/>
</dbReference>
<accession>A0A2U8E5A4</accession>
<feature type="domain" description="Endonuclease/exonuclease/phosphatase" evidence="1">
    <location>
        <begin position="33"/>
        <end position="272"/>
    </location>
</feature>
<dbReference type="GO" id="GO:0003824">
    <property type="term" value="F:catalytic activity"/>
    <property type="evidence" value="ECO:0007669"/>
    <property type="project" value="InterPro"/>
</dbReference>
<evidence type="ECO:0000259" key="1">
    <source>
        <dbReference type="Pfam" id="PF03372"/>
    </source>
</evidence>
<dbReference type="AlphaFoldDB" id="A0A2U8E5A4"/>
<evidence type="ECO:0000313" key="2">
    <source>
        <dbReference type="EMBL" id="AWI09734.1"/>
    </source>
</evidence>
<dbReference type="EMBL" id="CP023004">
    <property type="protein sequence ID" value="AWI09734.1"/>
    <property type="molecule type" value="Genomic_DNA"/>
</dbReference>
<organism evidence="2 3">
    <name type="scientific">Ereboglobus luteus</name>
    <dbReference type="NCBI Taxonomy" id="1796921"/>
    <lineage>
        <taxon>Bacteria</taxon>
        <taxon>Pseudomonadati</taxon>
        <taxon>Verrucomicrobiota</taxon>
        <taxon>Opitutia</taxon>
        <taxon>Opitutales</taxon>
        <taxon>Opitutaceae</taxon>
        <taxon>Ereboglobus</taxon>
    </lineage>
</organism>
<protein>
    <recommendedName>
        <fullName evidence="1">Endonuclease/exonuclease/phosphatase domain-containing protein</fullName>
    </recommendedName>
</protein>
<keyword evidence="3" id="KW-1185">Reference proteome</keyword>
<dbReference type="Proteomes" id="UP000244896">
    <property type="component" value="Chromosome"/>
</dbReference>
<dbReference type="GO" id="GO:0006506">
    <property type="term" value="P:GPI anchor biosynthetic process"/>
    <property type="evidence" value="ECO:0007669"/>
    <property type="project" value="TreeGrafter"/>
</dbReference>
<dbReference type="InterPro" id="IPR036691">
    <property type="entry name" value="Endo/exonu/phosph_ase_sf"/>
</dbReference>
<dbReference type="KEGG" id="elut:CKA38_11155"/>
<dbReference type="PANTHER" id="PTHR14859">
    <property type="entry name" value="CALCOFLUOR WHITE HYPERSENSITIVE PROTEIN PRECURSOR"/>
    <property type="match status" value="1"/>
</dbReference>
<dbReference type="Pfam" id="PF03372">
    <property type="entry name" value="Exo_endo_phos"/>
    <property type="match status" value="1"/>
</dbReference>
<dbReference type="InterPro" id="IPR051916">
    <property type="entry name" value="GPI-anchor_lipid_remodeler"/>
</dbReference>
<dbReference type="InterPro" id="IPR005135">
    <property type="entry name" value="Endo/exonuclease/phosphatase"/>
</dbReference>
<dbReference type="Gene3D" id="3.60.10.10">
    <property type="entry name" value="Endonuclease/exonuclease/phosphatase"/>
    <property type="match status" value="1"/>
</dbReference>
<sequence>MRFNIISRIGLFFALAISGVVGTALAETPLRVVSYNIHAGRGMDKQLDLARIAGVLRQLNADVILLQEVDVRTKRSGGVDQATELGRMLGMRSYFAKAMSYGGGEYGNAVLSKLPFAHTSTLALVGGVEPRSAGIVEIVLPRIGAKDAAAANNGFRVMLVSVHLDHKKKETQMEHAKLISTEVARLMDKNSSVVAIWGGDFNARETSPIWDALGKEHNWSMPKKHETAKATFPSHNPKSEIDWFLYRTRGTKKTTLAVREYKAVSEPMASDHCPVVFAVELRDGR</sequence>
<gene>
    <name evidence="2" type="ORF">CKA38_11155</name>
</gene>
<dbReference type="GO" id="GO:0016020">
    <property type="term" value="C:membrane"/>
    <property type="evidence" value="ECO:0007669"/>
    <property type="project" value="GOC"/>
</dbReference>
<proteinExistence type="predicted"/>